<comment type="caution">
    <text evidence="3">The sequence shown here is derived from an EMBL/GenBank/DDBJ whole genome shotgun (WGS) entry which is preliminary data.</text>
</comment>
<dbReference type="GO" id="GO:0016887">
    <property type="term" value="F:ATP hydrolysis activity"/>
    <property type="evidence" value="ECO:0007669"/>
    <property type="project" value="RHEA"/>
</dbReference>
<evidence type="ECO:0000259" key="2">
    <source>
        <dbReference type="Pfam" id="PF05970"/>
    </source>
</evidence>
<comment type="similarity">
    <text evidence="1">Belongs to the helicase family.</text>
</comment>
<evidence type="ECO:0000313" key="4">
    <source>
        <dbReference type="Proteomes" id="UP000188533"/>
    </source>
</evidence>
<sequence length="322" mass="35805">MLMLLKPWRELKTDLKKNNETWEHAFESFTATCSKRELDIMSDIQYFYECESSAHRKQAEQIDEESFAQLRRENGDVDDGHDAEEDIPNVQYSEAGLVALIASQKPEREIRHGLHAVAIARSAKVFDGSSQSWALSDNIATTGTSENIVKLQSWKEQMSGFVRSQNEVVLPTAQGGHGSVSKLTEYANPGHNNQQLPDVASMDRGEEVEAALEQLDPTELKEDQRRADDIITWHLEQTLAGHNPPPLRMVLYGEGGTGKSCVIQTVTQYFEQHQAKHWLLKGAYTGVAASLIDGKTLHVIGNISVNRAGATTMSEESGKNDI</sequence>
<proteinExistence type="inferred from homology"/>
<keyword evidence="1" id="KW-0067">ATP-binding</keyword>
<dbReference type="InterPro" id="IPR010285">
    <property type="entry name" value="DNA_helicase_pif1-like_DEAD"/>
</dbReference>
<keyword evidence="1" id="KW-0547">Nucleotide-binding</keyword>
<keyword evidence="1" id="KW-0347">Helicase</keyword>
<dbReference type="InterPro" id="IPR051055">
    <property type="entry name" value="PIF1_helicase"/>
</dbReference>
<dbReference type="Gene3D" id="3.40.50.300">
    <property type="entry name" value="P-loop containing nucleotide triphosphate hydrolases"/>
    <property type="match status" value="1"/>
</dbReference>
<comment type="cofactor">
    <cofactor evidence="1">
        <name>Mg(2+)</name>
        <dbReference type="ChEBI" id="CHEBI:18420"/>
    </cofactor>
</comment>
<dbReference type="EC" id="5.6.2.3" evidence="1"/>
<protein>
    <recommendedName>
        <fullName evidence="1">ATP-dependent DNA helicase</fullName>
        <ecNumber evidence="1">5.6.2.3</ecNumber>
    </recommendedName>
</protein>
<dbReference type="Pfam" id="PF05970">
    <property type="entry name" value="PIF1"/>
    <property type="match status" value="1"/>
</dbReference>
<accession>A0A1Q3E4C4</accession>
<dbReference type="InterPro" id="IPR027417">
    <property type="entry name" value="P-loop_NTPase"/>
</dbReference>
<reference evidence="3 4" key="1">
    <citation type="submission" date="2016-08" db="EMBL/GenBank/DDBJ databases">
        <authorList>
            <consortium name="Lentinula edodes genome sequencing consortium"/>
            <person name="Sakamoto Y."/>
            <person name="Nakade K."/>
            <person name="Sato S."/>
            <person name="Yoshida Y."/>
            <person name="Miyazaki K."/>
            <person name="Natsume S."/>
            <person name="Konno N."/>
        </authorList>
    </citation>
    <scope>NUCLEOTIDE SEQUENCE [LARGE SCALE GENOMIC DNA]</scope>
    <source>
        <strain evidence="3 4">NBRC 111202</strain>
    </source>
</reference>
<keyword evidence="1" id="KW-0233">DNA recombination</keyword>
<keyword evidence="1" id="KW-0234">DNA repair</keyword>
<evidence type="ECO:0000313" key="3">
    <source>
        <dbReference type="EMBL" id="GAW02021.1"/>
    </source>
</evidence>
<name>A0A1Q3E4C4_LENED</name>
<dbReference type="GO" id="GO:0005524">
    <property type="term" value="F:ATP binding"/>
    <property type="evidence" value="ECO:0007669"/>
    <property type="project" value="UniProtKB-KW"/>
</dbReference>
<dbReference type="Proteomes" id="UP000188533">
    <property type="component" value="Unassembled WGS sequence"/>
</dbReference>
<dbReference type="EMBL" id="BDGU01000080">
    <property type="protein sequence ID" value="GAW02021.1"/>
    <property type="molecule type" value="Genomic_DNA"/>
</dbReference>
<keyword evidence="1" id="KW-0378">Hydrolase</keyword>
<dbReference type="AlphaFoldDB" id="A0A1Q3E4C4"/>
<dbReference type="PANTHER" id="PTHR47642">
    <property type="entry name" value="ATP-DEPENDENT DNA HELICASE"/>
    <property type="match status" value="1"/>
</dbReference>
<organism evidence="3 4">
    <name type="scientific">Lentinula edodes</name>
    <name type="common">Shiitake mushroom</name>
    <name type="synonym">Lentinus edodes</name>
    <dbReference type="NCBI Taxonomy" id="5353"/>
    <lineage>
        <taxon>Eukaryota</taxon>
        <taxon>Fungi</taxon>
        <taxon>Dikarya</taxon>
        <taxon>Basidiomycota</taxon>
        <taxon>Agaricomycotina</taxon>
        <taxon>Agaricomycetes</taxon>
        <taxon>Agaricomycetidae</taxon>
        <taxon>Agaricales</taxon>
        <taxon>Marasmiineae</taxon>
        <taxon>Omphalotaceae</taxon>
        <taxon>Lentinula</taxon>
    </lineage>
</organism>
<comment type="catalytic activity">
    <reaction evidence="1">
        <text>ATP + H2O = ADP + phosphate + H(+)</text>
        <dbReference type="Rhea" id="RHEA:13065"/>
        <dbReference type="ChEBI" id="CHEBI:15377"/>
        <dbReference type="ChEBI" id="CHEBI:15378"/>
        <dbReference type="ChEBI" id="CHEBI:30616"/>
        <dbReference type="ChEBI" id="CHEBI:43474"/>
        <dbReference type="ChEBI" id="CHEBI:456216"/>
        <dbReference type="EC" id="5.6.2.3"/>
    </reaction>
</comment>
<keyword evidence="1" id="KW-0227">DNA damage</keyword>
<reference evidence="3 4" key="2">
    <citation type="submission" date="2017-02" db="EMBL/GenBank/DDBJ databases">
        <title>A genome survey and senescence transcriptome analysis in Lentinula edodes.</title>
        <authorList>
            <person name="Sakamoto Y."/>
            <person name="Nakade K."/>
            <person name="Sato S."/>
            <person name="Yoshida Y."/>
            <person name="Miyazaki K."/>
            <person name="Natsume S."/>
            <person name="Konno N."/>
        </authorList>
    </citation>
    <scope>NUCLEOTIDE SEQUENCE [LARGE SCALE GENOMIC DNA]</scope>
    <source>
        <strain evidence="3 4">NBRC 111202</strain>
    </source>
</reference>
<dbReference type="GO" id="GO:0043139">
    <property type="term" value="F:5'-3' DNA helicase activity"/>
    <property type="evidence" value="ECO:0007669"/>
    <property type="project" value="UniProtKB-EC"/>
</dbReference>
<feature type="domain" description="DNA helicase Pif1-like DEAD-box helicase" evidence="2">
    <location>
        <begin position="248"/>
        <end position="313"/>
    </location>
</feature>
<keyword evidence="4" id="KW-1185">Reference proteome</keyword>
<dbReference type="GO" id="GO:0000723">
    <property type="term" value="P:telomere maintenance"/>
    <property type="evidence" value="ECO:0007669"/>
    <property type="project" value="InterPro"/>
</dbReference>
<gene>
    <name evidence="3" type="ORF">LENED_003649</name>
</gene>
<dbReference type="GO" id="GO:0006281">
    <property type="term" value="P:DNA repair"/>
    <property type="evidence" value="ECO:0007669"/>
    <property type="project" value="UniProtKB-KW"/>
</dbReference>
<dbReference type="STRING" id="5353.A0A1Q3E4C4"/>
<evidence type="ECO:0000256" key="1">
    <source>
        <dbReference type="RuleBase" id="RU363044"/>
    </source>
</evidence>
<dbReference type="GO" id="GO:0006310">
    <property type="term" value="P:DNA recombination"/>
    <property type="evidence" value="ECO:0007669"/>
    <property type="project" value="UniProtKB-KW"/>
</dbReference>